<keyword evidence="1" id="KW-0678">Repressor</keyword>
<dbReference type="CDD" id="cd01392">
    <property type="entry name" value="HTH_LacI"/>
    <property type="match status" value="1"/>
</dbReference>
<dbReference type="GO" id="GO:0000976">
    <property type="term" value="F:transcription cis-regulatory region binding"/>
    <property type="evidence" value="ECO:0007669"/>
    <property type="project" value="TreeGrafter"/>
</dbReference>
<dbReference type="PANTHER" id="PTHR30146">
    <property type="entry name" value="LACI-RELATED TRANSCRIPTIONAL REPRESSOR"/>
    <property type="match status" value="1"/>
</dbReference>
<dbReference type="AlphaFoldDB" id="A0A7R7EI98"/>
<dbReference type="RefSeq" id="WP_271714561.1">
    <property type="nucleotide sequence ID" value="NZ_AP024169.1"/>
</dbReference>
<dbReference type="EMBL" id="AP024169">
    <property type="protein sequence ID" value="BCN29277.1"/>
    <property type="molecule type" value="Genomic_DNA"/>
</dbReference>
<dbReference type="SMART" id="SM00354">
    <property type="entry name" value="HTH_LACI"/>
    <property type="match status" value="1"/>
</dbReference>
<dbReference type="PROSITE" id="PS50932">
    <property type="entry name" value="HTH_LACI_2"/>
    <property type="match status" value="1"/>
</dbReference>
<keyword evidence="3" id="KW-0238">DNA-binding</keyword>
<dbReference type="PRINTS" id="PR00036">
    <property type="entry name" value="HTHLACI"/>
</dbReference>
<dbReference type="Pfam" id="PF00356">
    <property type="entry name" value="LacI"/>
    <property type="match status" value="1"/>
</dbReference>
<dbReference type="Pfam" id="PF00532">
    <property type="entry name" value="Peripla_BP_1"/>
    <property type="match status" value="1"/>
</dbReference>
<dbReference type="KEGG" id="ahb:bsdtb5_05720"/>
<dbReference type="InterPro" id="IPR000843">
    <property type="entry name" value="HTH_LacI"/>
</dbReference>
<dbReference type="SUPFAM" id="SSF53822">
    <property type="entry name" value="Periplasmic binding protein-like I"/>
    <property type="match status" value="1"/>
</dbReference>
<dbReference type="SUPFAM" id="SSF47413">
    <property type="entry name" value="lambda repressor-like DNA-binding domains"/>
    <property type="match status" value="1"/>
</dbReference>
<dbReference type="InterPro" id="IPR010982">
    <property type="entry name" value="Lambda_DNA-bd_dom_sf"/>
</dbReference>
<evidence type="ECO:0000313" key="6">
    <source>
        <dbReference type="EMBL" id="BCN29277.1"/>
    </source>
</evidence>
<dbReference type="Gene3D" id="3.40.50.2300">
    <property type="match status" value="2"/>
</dbReference>
<dbReference type="PANTHER" id="PTHR30146:SF95">
    <property type="entry name" value="RIBOSE OPERON REPRESSOR"/>
    <property type="match status" value="1"/>
</dbReference>
<evidence type="ECO:0000256" key="3">
    <source>
        <dbReference type="ARBA" id="ARBA00023125"/>
    </source>
</evidence>
<dbReference type="Gene3D" id="1.10.260.40">
    <property type="entry name" value="lambda repressor-like DNA-binding domains"/>
    <property type="match status" value="1"/>
</dbReference>
<proteinExistence type="predicted"/>
<evidence type="ECO:0000256" key="2">
    <source>
        <dbReference type="ARBA" id="ARBA00023015"/>
    </source>
</evidence>
<evidence type="ECO:0000256" key="1">
    <source>
        <dbReference type="ARBA" id="ARBA00022491"/>
    </source>
</evidence>
<dbReference type="InterPro" id="IPR001761">
    <property type="entry name" value="Peripla_BP/Lac1_sug-bd_dom"/>
</dbReference>
<evidence type="ECO:0000256" key="4">
    <source>
        <dbReference type="ARBA" id="ARBA00023163"/>
    </source>
</evidence>
<keyword evidence="4" id="KW-0804">Transcription</keyword>
<dbReference type="Proteomes" id="UP000595897">
    <property type="component" value="Chromosome"/>
</dbReference>
<protein>
    <submittedName>
        <fullName evidence="6">LacI family transcriptional regulator</fullName>
    </submittedName>
</protein>
<sequence length="335" mass="37802">MIKNSAPTMKDVAKEAGVALGTVSKVINGLPVGEPYKSKVETAIKKLNYQVNTYARGLKTSQTKTLTLIIPSLTLSFYANFAYEIEQQAYLHERKLILCCSNGIPEKEIDYISLASQSKTDGIIALTYSDISNQVPESIPLIVFDRYFENRNIPRISSDNFAGGHLAIDKLYELGCKNPIFIGFHSMFPGEADKRFDGYMAACNKYHIEPVYLYEADNRDCYNSIFQFITEHQNKELHKLDFDGIFANTDYHACIAIRVLKDLCYSVPEDVQVIGFDGTKKFYPSDEYIVSTIRQPLQDLAKKCVKMILNAENDPIPTLTLLPVTYEYGGTTLDR</sequence>
<feature type="domain" description="HTH lacI-type" evidence="5">
    <location>
        <begin position="7"/>
        <end position="60"/>
    </location>
</feature>
<dbReference type="InterPro" id="IPR028082">
    <property type="entry name" value="Peripla_BP_I"/>
</dbReference>
<evidence type="ECO:0000313" key="7">
    <source>
        <dbReference type="Proteomes" id="UP000595897"/>
    </source>
</evidence>
<evidence type="ECO:0000259" key="5">
    <source>
        <dbReference type="PROSITE" id="PS50932"/>
    </source>
</evidence>
<keyword evidence="7" id="KW-1185">Reference proteome</keyword>
<name>A0A7R7EI98_9FIRM</name>
<keyword evidence="2" id="KW-0805">Transcription regulation</keyword>
<gene>
    <name evidence="6" type="primary">msmR</name>
    <name evidence="6" type="ORF">bsdtb5_05720</name>
</gene>
<accession>A0A7R7EI98</accession>
<dbReference type="CDD" id="cd06291">
    <property type="entry name" value="PBP1_Qymf-like"/>
    <property type="match status" value="1"/>
</dbReference>
<reference evidence="6 7" key="1">
    <citation type="submission" date="2020-11" db="EMBL/GenBank/DDBJ databases">
        <title>Draft genome sequencing of a Lachnospiraceae strain isolated from anoxic soil subjected to BSD treatment.</title>
        <authorList>
            <person name="Uek A."/>
            <person name="Tonouchi A."/>
        </authorList>
    </citation>
    <scope>NUCLEOTIDE SEQUENCE [LARGE SCALE GENOMIC DNA]</scope>
    <source>
        <strain evidence="6 7">TB5</strain>
    </source>
</reference>
<dbReference type="GO" id="GO:0003700">
    <property type="term" value="F:DNA-binding transcription factor activity"/>
    <property type="evidence" value="ECO:0007669"/>
    <property type="project" value="TreeGrafter"/>
</dbReference>
<organism evidence="6 7">
    <name type="scientific">Anaeromicropila herbilytica</name>
    <dbReference type="NCBI Taxonomy" id="2785025"/>
    <lineage>
        <taxon>Bacteria</taxon>
        <taxon>Bacillati</taxon>
        <taxon>Bacillota</taxon>
        <taxon>Clostridia</taxon>
        <taxon>Lachnospirales</taxon>
        <taxon>Lachnospiraceae</taxon>
        <taxon>Anaeromicropila</taxon>
    </lineage>
</organism>